<dbReference type="InterPro" id="IPR036388">
    <property type="entry name" value="WH-like_DNA-bd_sf"/>
</dbReference>
<name>A0A0H5Q589_9ZZZZ</name>
<reference evidence="2" key="2">
    <citation type="submission" date="2015-07" db="EMBL/GenBank/DDBJ databases">
        <title>Plasmids, circular viruses and viroids from rat gut.</title>
        <authorList>
            <person name="Jorgensen T.J."/>
            <person name="Hansen M.A."/>
            <person name="Xu Z."/>
            <person name="Tabak M.A."/>
            <person name="Sorensen S.J."/>
            <person name="Hansen L.H."/>
        </authorList>
    </citation>
    <scope>NUCLEOTIDE SEQUENCE</scope>
    <source>
        <plasmid evidence="2">pRGFK1355</plasmid>
    </source>
</reference>
<dbReference type="InterPro" id="IPR036390">
    <property type="entry name" value="WH_DNA-bd_sf"/>
</dbReference>
<evidence type="ECO:0000313" key="2">
    <source>
        <dbReference type="EMBL" id="CRY97038.1"/>
    </source>
</evidence>
<keyword evidence="2" id="KW-0614">Plasmid</keyword>
<accession>A0A0H5Q589</accession>
<geneLocation type="plasmid" evidence="2">
    <name>pRGFK1355</name>
</geneLocation>
<feature type="compositionally biased region" description="Basic residues" evidence="1">
    <location>
        <begin position="318"/>
        <end position="329"/>
    </location>
</feature>
<dbReference type="EMBL" id="LN853917">
    <property type="protein sequence ID" value="CRY97038.1"/>
    <property type="molecule type" value="Genomic_DNA"/>
</dbReference>
<dbReference type="Gene3D" id="1.10.10.10">
    <property type="entry name" value="Winged helix-like DNA-binding domain superfamily/Winged helix DNA-binding domain"/>
    <property type="match status" value="1"/>
</dbReference>
<protein>
    <submittedName>
        <fullName evidence="2">Uncharacterized protein</fullName>
    </submittedName>
</protein>
<feature type="compositionally biased region" description="Basic and acidic residues" evidence="1">
    <location>
        <begin position="229"/>
        <end position="239"/>
    </location>
</feature>
<evidence type="ECO:0000256" key="1">
    <source>
        <dbReference type="SAM" id="MobiDB-lite"/>
    </source>
</evidence>
<sequence length="329" mass="36939">MEQISVSSAALALRAEKPLTPAMISALWEIAAVLDEERIPATVPNAVWLTIPTARLRGPGARQDNVWLRECLERMTGLKLSGQYRNDEWIAVLLAEAHIIEGGAKVRLLIPPAGVHALRSPGNFVKIETTAAHRLPPHARRLYALLADRKRQREPYAQWSMDNLRGLLGVGDRRSYDRWSDFRTRVLDPAIEAINDFGTVRVKMTPQKVGRSITAVRFDWQWKDPHEASETVAENERHSSSRRKAQAAADAPPMIEDTPQGDPVRDWWNSLTDAERQNWADQAGRTFEVGGKTYPRQERDIARAAYALRSDAAPAKPTHSRRTPKAKAS</sequence>
<dbReference type="SUPFAM" id="SSF46785">
    <property type="entry name" value="Winged helix' DNA-binding domain"/>
    <property type="match status" value="1"/>
</dbReference>
<dbReference type="AlphaFoldDB" id="A0A0H5Q589"/>
<reference evidence="2" key="1">
    <citation type="submission" date="2015-06" db="EMBL/GenBank/DDBJ databases">
        <authorList>
            <person name="Joergensen T."/>
        </authorList>
    </citation>
    <scope>NUCLEOTIDE SEQUENCE</scope>
    <source>
        <plasmid evidence="2">pRGFK1355</plasmid>
    </source>
</reference>
<feature type="region of interest" description="Disordered" evidence="1">
    <location>
        <begin position="229"/>
        <end position="329"/>
    </location>
</feature>
<feature type="compositionally biased region" description="Low complexity" evidence="1">
    <location>
        <begin position="303"/>
        <end position="315"/>
    </location>
</feature>
<proteinExistence type="predicted"/>
<dbReference type="Pfam" id="PF21205">
    <property type="entry name" value="Rep3_C"/>
    <property type="match status" value="1"/>
</dbReference>
<organism evidence="2">
    <name type="scientific">uncultured prokaryote</name>
    <dbReference type="NCBI Taxonomy" id="198431"/>
    <lineage>
        <taxon>unclassified sequences</taxon>
        <taxon>environmental samples</taxon>
    </lineage>
</organism>